<dbReference type="STRING" id="658196.A0A397SX05"/>
<comment type="caution">
    <text evidence="1">The sequence shown here is derived from an EMBL/GenBank/DDBJ whole genome shotgun (WGS) entry which is preliminary data.</text>
</comment>
<name>A0A397SX05_9GLOM</name>
<gene>
    <name evidence="1" type="ORF">C1645_693528</name>
</gene>
<dbReference type="Proteomes" id="UP000265703">
    <property type="component" value="Unassembled WGS sequence"/>
</dbReference>
<reference evidence="1 2" key="1">
    <citation type="submission" date="2018-06" db="EMBL/GenBank/DDBJ databases">
        <title>Comparative genomics reveals the genomic features of Rhizophagus irregularis, R. cerebriforme, R. diaphanum and Gigaspora rosea, and their symbiotic lifestyle signature.</title>
        <authorList>
            <person name="Morin E."/>
            <person name="San Clemente H."/>
            <person name="Chen E.C.H."/>
            <person name="De La Providencia I."/>
            <person name="Hainaut M."/>
            <person name="Kuo A."/>
            <person name="Kohler A."/>
            <person name="Murat C."/>
            <person name="Tang N."/>
            <person name="Roy S."/>
            <person name="Loubradou J."/>
            <person name="Henrissat B."/>
            <person name="Grigoriev I.V."/>
            <person name="Corradi N."/>
            <person name="Roux C."/>
            <person name="Martin F.M."/>
        </authorList>
    </citation>
    <scope>NUCLEOTIDE SEQUENCE [LARGE SCALE GENOMIC DNA]</scope>
    <source>
        <strain evidence="1 2">DAOM 227022</strain>
    </source>
</reference>
<evidence type="ECO:0000313" key="1">
    <source>
        <dbReference type="EMBL" id="RIA90503.1"/>
    </source>
</evidence>
<evidence type="ECO:0000313" key="2">
    <source>
        <dbReference type="Proteomes" id="UP000265703"/>
    </source>
</evidence>
<keyword evidence="2" id="KW-1185">Reference proteome</keyword>
<protein>
    <submittedName>
        <fullName evidence="1">Uncharacterized protein</fullName>
    </submittedName>
</protein>
<organism evidence="1 2">
    <name type="scientific">Glomus cerebriforme</name>
    <dbReference type="NCBI Taxonomy" id="658196"/>
    <lineage>
        <taxon>Eukaryota</taxon>
        <taxon>Fungi</taxon>
        <taxon>Fungi incertae sedis</taxon>
        <taxon>Mucoromycota</taxon>
        <taxon>Glomeromycotina</taxon>
        <taxon>Glomeromycetes</taxon>
        <taxon>Glomerales</taxon>
        <taxon>Glomeraceae</taxon>
        <taxon>Glomus</taxon>
    </lineage>
</organism>
<feature type="non-terminal residue" evidence="1">
    <location>
        <position position="1"/>
    </location>
</feature>
<accession>A0A397SX05</accession>
<sequence length="49" mass="5615">FYVDLEELVSVIEPIKKALKCLEFKTTTLADCFIEIIKLFAAIKNLPEI</sequence>
<proteinExistence type="predicted"/>
<dbReference type="EMBL" id="QKYT01000179">
    <property type="protein sequence ID" value="RIA90503.1"/>
    <property type="molecule type" value="Genomic_DNA"/>
</dbReference>
<dbReference type="OrthoDB" id="2428910at2759"/>
<dbReference type="AlphaFoldDB" id="A0A397SX05"/>